<feature type="region of interest" description="Disordered" evidence="1">
    <location>
        <begin position="233"/>
        <end position="276"/>
    </location>
</feature>
<dbReference type="RefSeq" id="WP_276112496.1">
    <property type="nucleotide sequence ID" value="NZ_JARJBB010000034.1"/>
</dbReference>
<evidence type="ECO:0000313" key="3">
    <source>
        <dbReference type="Proteomes" id="UP001221150"/>
    </source>
</evidence>
<sequence>MSDAINHPEAAQLIDSLVDSGGGIVAYEFGAPGRQIAIAAGAHLAARTGTVLTAIDFRHLLPQIRTTVAELHPDLVCTPMSVGEAVQHPERNTGGVLVVHADFLHDPGTREALLARAAAADRLIVASRADTEEPVLNTLPGPRFTVRALPAVPRSDSGPGIHKRFEAAAGTSSPPWLAEMRERQESFVRQLKQRAPGAHDPAGFGEFDVSFEELTEAVQNADPDELRRRIAHIQQQHSQRAIGSPAPDAPPPRDHGHSEGHAATQHQQGPQGISPT</sequence>
<protein>
    <submittedName>
        <fullName evidence="2">Uncharacterized protein</fullName>
    </submittedName>
</protein>
<feature type="compositionally biased region" description="Basic and acidic residues" evidence="1">
    <location>
        <begin position="251"/>
        <end position="260"/>
    </location>
</feature>
<reference evidence="2 3" key="1">
    <citation type="submission" date="2023-03" db="EMBL/GenBank/DDBJ databases">
        <title>Draft genome sequence of Streptomyces sp. K1PA1 isolated from peat swamp forest in Thailand.</title>
        <authorList>
            <person name="Klaysubun C."/>
            <person name="Duangmal K."/>
        </authorList>
    </citation>
    <scope>NUCLEOTIDE SEQUENCE [LARGE SCALE GENOMIC DNA]</scope>
    <source>
        <strain evidence="2 3">K1PA1</strain>
    </source>
</reference>
<name>A0ABT6AF28_9ACTN</name>
<evidence type="ECO:0000256" key="1">
    <source>
        <dbReference type="SAM" id="MobiDB-lite"/>
    </source>
</evidence>
<accession>A0ABT6AF28</accession>
<comment type="caution">
    <text evidence="2">The sequence shown here is derived from an EMBL/GenBank/DDBJ whole genome shotgun (WGS) entry which is preliminary data.</text>
</comment>
<organism evidence="2 3">
    <name type="scientific">Streptomyces tropicalis</name>
    <dbReference type="NCBI Taxonomy" id="3034234"/>
    <lineage>
        <taxon>Bacteria</taxon>
        <taxon>Bacillati</taxon>
        <taxon>Actinomycetota</taxon>
        <taxon>Actinomycetes</taxon>
        <taxon>Kitasatosporales</taxon>
        <taxon>Streptomycetaceae</taxon>
        <taxon>Streptomyces</taxon>
    </lineage>
</organism>
<keyword evidence="3" id="KW-1185">Reference proteome</keyword>
<dbReference type="EMBL" id="JARJBB010000034">
    <property type="protein sequence ID" value="MDF3302946.1"/>
    <property type="molecule type" value="Genomic_DNA"/>
</dbReference>
<evidence type="ECO:0000313" key="2">
    <source>
        <dbReference type="EMBL" id="MDF3302946.1"/>
    </source>
</evidence>
<proteinExistence type="predicted"/>
<gene>
    <name evidence="2" type="ORF">P3H78_30925</name>
</gene>
<dbReference type="Proteomes" id="UP001221150">
    <property type="component" value="Unassembled WGS sequence"/>
</dbReference>
<feature type="compositionally biased region" description="Polar residues" evidence="1">
    <location>
        <begin position="264"/>
        <end position="276"/>
    </location>
</feature>